<dbReference type="GO" id="GO:0004142">
    <property type="term" value="F:diacylglycerol cholinephosphotransferase activity"/>
    <property type="evidence" value="ECO:0007669"/>
    <property type="project" value="UniProtKB-EC"/>
</dbReference>
<accession>A0A9W9LLD8</accession>
<keyword evidence="14" id="KW-1185">Reference proteome</keyword>
<evidence type="ECO:0000256" key="6">
    <source>
        <dbReference type="ARBA" id="ARBA00022989"/>
    </source>
</evidence>
<keyword evidence="7 12" id="KW-0472">Membrane</keyword>
<evidence type="ECO:0000256" key="2">
    <source>
        <dbReference type="ARBA" id="ARBA00004127"/>
    </source>
</evidence>
<dbReference type="InterPro" id="IPR014472">
    <property type="entry name" value="CHOPT"/>
</dbReference>
<dbReference type="PANTHER" id="PTHR10414">
    <property type="entry name" value="ETHANOLAMINEPHOSPHOTRANSFERASE"/>
    <property type="match status" value="1"/>
</dbReference>
<dbReference type="Proteomes" id="UP001146351">
    <property type="component" value="Unassembled WGS sequence"/>
</dbReference>
<feature type="transmembrane region" description="Helical" evidence="12">
    <location>
        <begin position="356"/>
        <end position="377"/>
    </location>
</feature>
<dbReference type="OrthoDB" id="196717at2759"/>
<dbReference type="EMBL" id="JAPQKO010000005">
    <property type="protein sequence ID" value="KAJ5162155.1"/>
    <property type="molecule type" value="Genomic_DNA"/>
</dbReference>
<sequence length="419" mass="46429">MVYIRQHHLPNLRNYKYAGVDLSPISTYILKPFYTKCVIGLFPMGMAPNAITLTGFAFVVFNFLTIMWYNPNLDTDCPPWVYASCAAGMFLYQTFDAVDGMQARRTKQSGPLGELFDHSVDACNTALGVLVFAGAMNLGQSWMTFLALFGSTMTFYVQTWDEYYTQVLTLGVISGPIEGVLTLCAVYSITAYVGRGSFWHEPMLETLGVSKPSFLSEQVYQMPFTQWYLVYGGIVLFFSTGVSILNVMKVRRQRGQDPFVPLYGLLPMVAIWTLVPAYLYLQPSVLKNHTIPFGLYVGLVNAYSVGRIIVGHLVKSGFPYHNVLLYPLALGVIDSIGPLVGLWPAPVLGYGIGQTAFVFTCLGLAVGTYGSFVFDVITTICDYIDIWCLSIKYPFVEETERKAGAATKAQVEGATKKTK</sequence>
<evidence type="ECO:0000256" key="11">
    <source>
        <dbReference type="RuleBase" id="RU003750"/>
    </source>
</evidence>
<dbReference type="Gene3D" id="1.20.120.1760">
    <property type="match status" value="1"/>
</dbReference>
<dbReference type="GO" id="GO:0012505">
    <property type="term" value="C:endomembrane system"/>
    <property type="evidence" value="ECO:0007669"/>
    <property type="project" value="UniProtKB-SubCell"/>
</dbReference>
<evidence type="ECO:0000313" key="13">
    <source>
        <dbReference type="EMBL" id="KAJ5162155.1"/>
    </source>
</evidence>
<feature type="transmembrane region" description="Helical" evidence="12">
    <location>
        <begin position="167"/>
        <end position="193"/>
    </location>
</feature>
<evidence type="ECO:0000256" key="4">
    <source>
        <dbReference type="ARBA" id="ARBA00022679"/>
    </source>
</evidence>
<comment type="catalytic activity">
    <reaction evidence="10">
        <text>CDP-N,N-dimethylethanolamine + a 1,2-diacyl-sn-glycerol = a 1,2-diacyl-sn-glycero-3-phospho-N,N-dimethylethanolamine + CMP + H(+)</text>
        <dbReference type="Rhea" id="RHEA:33775"/>
        <dbReference type="ChEBI" id="CHEBI:15378"/>
        <dbReference type="ChEBI" id="CHEBI:17815"/>
        <dbReference type="ChEBI" id="CHEBI:60377"/>
        <dbReference type="ChEBI" id="CHEBI:64572"/>
        <dbReference type="ChEBI" id="CHEBI:65117"/>
    </reaction>
    <physiologicalReaction direction="left-to-right" evidence="10">
        <dbReference type="Rhea" id="RHEA:33776"/>
    </physiologicalReaction>
</comment>
<feature type="transmembrane region" description="Helical" evidence="12">
    <location>
        <begin position="260"/>
        <end position="281"/>
    </location>
</feature>
<evidence type="ECO:0000256" key="8">
    <source>
        <dbReference type="ARBA" id="ARBA00037890"/>
    </source>
</evidence>
<dbReference type="FunFam" id="1.20.120.1760:FF:000012">
    <property type="entry name" value="sn-1,2-diacylglycerol cholinephosphotransferase"/>
    <property type="match status" value="1"/>
</dbReference>
<feature type="transmembrane region" description="Helical" evidence="12">
    <location>
        <begin position="142"/>
        <end position="160"/>
    </location>
</feature>
<name>A0A9W9LLD8_9EURO</name>
<dbReference type="AlphaFoldDB" id="A0A9W9LLD8"/>
<reference evidence="13" key="1">
    <citation type="submission" date="2022-11" db="EMBL/GenBank/DDBJ databases">
        <authorList>
            <person name="Petersen C."/>
        </authorList>
    </citation>
    <scope>NUCLEOTIDE SEQUENCE</scope>
    <source>
        <strain evidence="13">IBT 21917</strain>
    </source>
</reference>
<evidence type="ECO:0000256" key="7">
    <source>
        <dbReference type="ARBA" id="ARBA00023136"/>
    </source>
</evidence>
<evidence type="ECO:0000256" key="10">
    <source>
        <dbReference type="ARBA" id="ARBA00051857"/>
    </source>
</evidence>
<gene>
    <name evidence="13" type="ORF">N7492_007547</name>
</gene>
<evidence type="ECO:0000256" key="1">
    <source>
        <dbReference type="ARBA" id="ARBA00001946"/>
    </source>
</evidence>
<dbReference type="InterPro" id="IPR048254">
    <property type="entry name" value="CDP_ALCOHOL_P_TRANSF_CS"/>
</dbReference>
<comment type="similarity">
    <text evidence="3 11">Belongs to the CDP-alcohol phosphatidyltransferase class-I family.</text>
</comment>
<reference evidence="13" key="2">
    <citation type="journal article" date="2023" name="IMA Fungus">
        <title>Comparative genomic study of the Penicillium genus elucidates a diverse pangenome and 15 lateral gene transfer events.</title>
        <authorList>
            <person name="Petersen C."/>
            <person name="Sorensen T."/>
            <person name="Nielsen M.R."/>
            <person name="Sondergaard T.E."/>
            <person name="Sorensen J.L."/>
            <person name="Fitzpatrick D.A."/>
            <person name="Frisvad J.C."/>
            <person name="Nielsen K.L."/>
        </authorList>
    </citation>
    <scope>NUCLEOTIDE SEQUENCE</scope>
    <source>
        <strain evidence="13">IBT 21917</strain>
    </source>
</reference>
<dbReference type="PROSITE" id="PS00379">
    <property type="entry name" value="CDP_ALCOHOL_P_TRANSF"/>
    <property type="match status" value="1"/>
</dbReference>
<organism evidence="13 14">
    <name type="scientific">Penicillium capsulatum</name>
    <dbReference type="NCBI Taxonomy" id="69766"/>
    <lineage>
        <taxon>Eukaryota</taxon>
        <taxon>Fungi</taxon>
        <taxon>Dikarya</taxon>
        <taxon>Ascomycota</taxon>
        <taxon>Pezizomycotina</taxon>
        <taxon>Eurotiomycetes</taxon>
        <taxon>Eurotiomycetidae</taxon>
        <taxon>Eurotiales</taxon>
        <taxon>Aspergillaceae</taxon>
        <taxon>Penicillium</taxon>
    </lineage>
</organism>
<dbReference type="Pfam" id="PF01066">
    <property type="entry name" value="CDP-OH_P_transf"/>
    <property type="match status" value="1"/>
</dbReference>
<keyword evidence="6 12" id="KW-1133">Transmembrane helix</keyword>
<dbReference type="PIRSF" id="PIRSF015665">
    <property type="entry name" value="CHOPT"/>
    <property type="match status" value="1"/>
</dbReference>
<comment type="caution">
    <text evidence="13">The sequence shown here is derived from an EMBL/GenBank/DDBJ whole genome shotgun (WGS) entry which is preliminary data.</text>
</comment>
<dbReference type="GO" id="GO:0016020">
    <property type="term" value="C:membrane"/>
    <property type="evidence" value="ECO:0007669"/>
    <property type="project" value="InterPro"/>
</dbReference>
<proteinExistence type="inferred from homology"/>
<comment type="cofactor">
    <cofactor evidence="1">
        <name>Mg(2+)</name>
        <dbReference type="ChEBI" id="CHEBI:18420"/>
    </cofactor>
</comment>
<dbReference type="PANTHER" id="PTHR10414:SF37">
    <property type="entry name" value="BB IN A BOXCAR, ISOFORM C"/>
    <property type="match status" value="1"/>
</dbReference>
<evidence type="ECO:0000313" key="14">
    <source>
        <dbReference type="Proteomes" id="UP001146351"/>
    </source>
</evidence>
<dbReference type="EC" id="2.7.8.2" evidence="9"/>
<comment type="subcellular location">
    <subcellularLocation>
        <location evidence="2">Endomembrane system</location>
        <topology evidence="2">Multi-pass membrane protein</topology>
    </subcellularLocation>
</comment>
<evidence type="ECO:0000256" key="12">
    <source>
        <dbReference type="SAM" id="Phobius"/>
    </source>
</evidence>
<protein>
    <recommendedName>
        <fullName evidence="9">diacylglycerol cholinephosphotransferase</fullName>
        <ecNumber evidence="9">2.7.8.2</ecNumber>
    </recommendedName>
</protein>
<feature type="transmembrane region" description="Helical" evidence="12">
    <location>
        <begin position="228"/>
        <end position="248"/>
    </location>
</feature>
<evidence type="ECO:0000256" key="5">
    <source>
        <dbReference type="ARBA" id="ARBA00022692"/>
    </source>
</evidence>
<keyword evidence="5 12" id="KW-0812">Transmembrane</keyword>
<feature type="transmembrane region" description="Helical" evidence="12">
    <location>
        <begin position="293"/>
        <end position="314"/>
    </location>
</feature>
<evidence type="ECO:0000256" key="9">
    <source>
        <dbReference type="ARBA" id="ARBA00038987"/>
    </source>
</evidence>
<dbReference type="InterPro" id="IPR043130">
    <property type="entry name" value="CDP-OH_PTrfase_TM_dom"/>
</dbReference>
<comment type="pathway">
    <text evidence="8">Phospholipid metabolism; phosphatidylcholine biosynthesis; phosphatidylcholine from phosphocholine: step 2/2.</text>
</comment>
<evidence type="ECO:0000256" key="3">
    <source>
        <dbReference type="ARBA" id="ARBA00010441"/>
    </source>
</evidence>
<feature type="transmembrane region" description="Helical" evidence="12">
    <location>
        <begin position="323"/>
        <end position="344"/>
    </location>
</feature>
<dbReference type="InterPro" id="IPR000462">
    <property type="entry name" value="CDP-OH_P_trans"/>
</dbReference>
<keyword evidence="4 11" id="KW-0808">Transferase</keyword>